<accession>A0ABU9J110</accession>
<feature type="transmembrane region" description="Helical" evidence="1">
    <location>
        <begin position="7"/>
        <end position="26"/>
    </location>
</feature>
<dbReference type="RefSeq" id="WP_341726108.1">
    <property type="nucleotide sequence ID" value="NZ_JBBWWT010000004.1"/>
</dbReference>
<feature type="transmembrane region" description="Helical" evidence="1">
    <location>
        <begin position="38"/>
        <end position="59"/>
    </location>
</feature>
<dbReference type="EMBL" id="JBBWWT010000004">
    <property type="protein sequence ID" value="MEL1264929.1"/>
    <property type="molecule type" value="Genomic_DNA"/>
</dbReference>
<feature type="transmembrane region" description="Helical" evidence="1">
    <location>
        <begin position="125"/>
        <end position="151"/>
    </location>
</feature>
<keyword evidence="1" id="KW-1133">Transmembrane helix</keyword>
<keyword evidence="3" id="KW-1185">Reference proteome</keyword>
<organism evidence="2 3">
    <name type="scientific">Pseudoxanthomonas putridarboris</name>
    <dbReference type="NCBI Taxonomy" id="752605"/>
    <lineage>
        <taxon>Bacteria</taxon>
        <taxon>Pseudomonadati</taxon>
        <taxon>Pseudomonadota</taxon>
        <taxon>Gammaproteobacteria</taxon>
        <taxon>Lysobacterales</taxon>
        <taxon>Lysobacteraceae</taxon>
        <taxon>Pseudoxanthomonas</taxon>
    </lineage>
</organism>
<reference evidence="2 3" key="1">
    <citation type="submission" date="2024-04" db="EMBL/GenBank/DDBJ databases">
        <title>Draft genome sequence of Pseudoxanthomonas putridarboris WD12.</title>
        <authorList>
            <person name="Oh J."/>
        </authorList>
    </citation>
    <scope>NUCLEOTIDE SEQUENCE [LARGE SCALE GENOMIC DNA]</scope>
    <source>
        <strain evidence="2 3">WD12</strain>
    </source>
</reference>
<feature type="transmembrane region" description="Helical" evidence="1">
    <location>
        <begin position="93"/>
        <end position="113"/>
    </location>
</feature>
<gene>
    <name evidence="2" type="ORF">AAD027_11190</name>
</gene>
<evidence type="ECO:0000256" key="1">
    <source>
        <dbReference type="SAM" id="Phobius"/>
    </source>
</evidence>
<keyword evidence="1" id="KW-0472">Membrane</keyword>
<protein>
    <submittedName>
        <fullName evidence="2">Uncharacterized protein</fullName>
    </submittedName>
</protein>
<proteinExistence type="predicted"/>
<comment type="caution">
    <text evidence="2">The sequence shown here is derived from an EMBL/GenBank/DDBJ whole genome shotgun (WGS) entry which is preliminary data.</text>
</comment>
<dbReference type="Proteomes" id="UP001459204">
    <property type="component" value="Unassembled WGS sequence"/>
</dbReference>
<name>A0ABU9J110_9GAMM</name>
<evidence type="ECO:0000313" key="2">
    <source>
        <dbReference type="EMBL" id="MEL1264929.1"/>
    </source>
</evidence>
<evidence type="ECO:0000313" key="3">
    <source>
        <dbReference type="Proteomes" id="UP001459204"/>
    </source>
</evidence>
<keyword evidence="1" id="KW-0812">Transmembrane</keyword>
<sequence>MTTTRSYAHVGCATVLLGGASLVFAGGGFEAIQQGYSLGWLAVAGALGLLLLLGFLYWISYRAYRRRDWIERQPYSHFAQQGLKQGGFWKGFFVSWAVVLVTHVMAFLGMGLAPALPYPEQTGAIFSLAVLALVPAHVVVPLIGGTIYSLIRNTSLQRGT</sequence>